<dbReference type="SMART" id="SM00304">
    <property type="entry name" value="HAMP"/>
    <property type="match status" value="1"/>
</dbReference>
<evidence type="ECO:0000256" key="2">
    <source>
        <dbReference type="ARBA" id="ARBA00004651"/>
    </source>
</evidence>
<dbReference type="Proteomes" id="UP000243904">
    <property type="component" value="Chromosome I"/>
</dbReference>
<dbReference type="SMART" id="SM00387">
    <property type="entry name" value="HATPase_c"/>
    <property type="match status" value="1"/>
</dbReference>
<dbReference type="InterPro" id="IPR036097">
    <property type="entry name" value="HisK_dim/P_sf"/>
</dbReference>
<dbReference type="AlphaFoldDB" id="A0A1H1Q381"/>
<name>A0A1H1Q381_9BRAD</name>
<dbReference type="Gene3D" id="1.10.287.130">
    <property type="match status" value="1"/>
</dbReference>
<dbReference type="Gene3D" id="3.30.565.10">
    <property type="entry name" value="Histidine kinase-like ATPase, C-terminal domain"/>
    <property type="match status" value="1"/>
</dbReference>
<evidence type="ECO:0000256" key="8">
    <source>
        <dbReference type="ARBA" id="ARBA00022777"/>
    </source>
</evidence>
<evidence type="ECO:0000256" key="1">
    <source>
        <dbReference type="ARBA" id="ARBA00000085"/>
    </source>
</evidence>
<dbReference type="InterPro" id="IPR003594">
    <property type="entry name" value="HATPase_dom"/>
</dbReference>
<evidence type="ECO:0000259" key="12">
    <source>
        <dbReference type="PROSITE" id="PS50109"/>
    </source>
</evidence>
<evidence type="ECO:0000256" key="10">
    <source>
        <dbReference type="ARBA" id="ARBA00023136"/>
    </source>
</evidence>
<comment type="subcellular location">
    <subcellularLocation>
        <location evidence="2">Cell membrane</location>
        <topology evidence="2">Multi-pass membrane protein</topology>
    </subcellularLocation>
</comment>
<sequence>MTISLHSDAPEGRTLAASPVADGVQEAGAPRTTIRSRLFTKYVALFVAVVGVALLSNGIFEVFFYYREHKAALIRIQHEQAEAAAAKISQFIKEIESQVGWTTQLPWSAGSIEQRRFDALRLLRQVPAITELAQVDSTGKERLRVSRLAMDVVDSGLDLSKDPKFTEAVAHKVYYGPVYFRRESEPYMTLALAGTRKDAGVSIAEVNLKLIWDVVSQIKVGEHGHAYVVGAGGRLIAHPDISLVLRNTDMSKLLQVQAAQANGGVSDDLDGAKNIQGQEVLTASAPIAPLGWTMFVELPVEEAYASLYAALQRLAIVLAAASIFAVLAGIFLARRMVGPIQALRAGAERMGGGDFSQRISIKTGDELEGLADQFNDMGARLQESYTDLETKVELRTTELSESLQQQTATADVLKVISRSAFDLDSVLATLLASAAKLCEAEKGVIFLHEQDNYRLVSNYGFSAEFETFAKANPYPTDGGSTTTRAVESGGAIQVVDVLADETRSALAREYQRLGGYRTNLGVPLRREGETIGVFMLARQVVRAFTQRQIDLVETFADQAVIAIENVRLFEQVQQRTKQLSLSLDELRTAQDRLVQTEKLASLGQLTAGIAHEIKNPLNFVNNFSAVSAELIDELNDVLKPAALDDKTREEIDELTHMLKGNLEKVVQHGKRADSIVKNMLLHSREGSGEHRLTDINAIVEESLNLAYHGARAERSGFNITLQRDLDPKAGMIDVYPQEITRVFLNLIGNGFYAATKRKETDGEAFEPIVRATTKNLGNKVEIRIRDNGTGIPLEVKEKMFNPFFTTKPAGEGTGLGLSMSHDIVVKQHAGTIDVDTEPGAFTEFIITLPRTAAAKGNTGGTT</sequence>
<dbReference type="InterPro" id="IPR003661">
    <property type="entry name" value="HisK_dim/P_dom"/>
</dbReference>
<dbReference type="Pfam" id="PF00672">
    <property type="entry name" value="HAMP"/>
    <property type="match status" value="1"/>
</dbReference>
<evidence type="ECO:0000256" key="9">
    <source>
        <dbReference type="ARBA" id="ARBA00022989"/>
    </source>
</evidence>
<feature type="transmembrane region" description="Helical" evidence="11">
    <location>
        <begin position="42"/>
        <end position="66"/>
    </location>
</feature>
<dbReference type="SUPFAM" id="SSF158472">
    <property type="entry name" value="HAMP domain-like"/>
    <property type="match status" value="1"/>
</dbReference>
<feature type="transmembrane region" description="Helical" evidence="11">
    <location>
        <begin position="314"/>
        <end position="333"/>
    </location>
</feature>
<dbReference type="PROSITE" id="PS50109">
    <property type="entry name" value="HIS_KIN"/>
    <property type="match status" value="1"/>
</dbReference>
<dbReference type="PANTHER" id="PTHR43065">
    <property type="entry name" value="SENSOR HISTIDINE KINASE"/>
    <property type="match status" value="1"/>
</dbReference>
<dbReference type="CDD" id="cd00082">
    <property type="entry name" value="HisKA"/>
    <property type="match status" value="1"/>
</dbReference>
<keyword evidence="9 11" id="KW-1133">Transmembrane helix</keyword>
<dbReference type="Pfam" id="PF02518">
    <property type="entry name" value="HATPase_c"/>
    <property type="match status" value="1"/>
</dbReference>
<feature type="domain" description="Histidine kinase" evidence="12">
    <location>
        <begin position="608"/>
        <end position="852"/>
    </location>
</feature>
<gene>
    <name evidence="14" type="ORF">SAMN05444158_1247</name>
</gene>
<protein>
    <recommendedName>
        <fullName evidence="3">histidine kinase</fullName>
        <ecNumber evidence="3">2.7.13.3</ecNumber>
    </recommendedName>
</protein>
<dbReference type="GO" id="GO:0000155">
    <property type="term" value="F:phosphorelay sensor kinase activity"/>
    <property type="evidence" value="ECO:0007669"/>
    <property type="project" value="InterPro"/>
</dbReference>
<dbReference type="PANTHER" id="PTHR43065:SF42">
    <property type="entry name" value="TWO-COMPONENT SENSOR PPRA"/>
    <property type="match status" value="1"/>
</dbReference>
<dbReference type="SUPFAM" id="SSF47384">
    <property type="entry name" value="Homodimeric domain of signal transducing histidine kinase"/>
    <property type="match status" value="1"/>
</dbReference>
<dbReference type="PRINTS" id="PR00344">
    <property type="entry name" value="BCTRLSENSOR"/>
</dbReference>
<evidence type="ECO:0000313" key="14">
    <source>
        <dbReference type="EMBL" id="SDS17717.1"/>
    </source>
</evidence>
<evidence type="ECO:0000256" key="11">
    <source>
        <dbReference type="SAM" id="Phobius"/>
    </source>
</evidence>
<dbReference type="InterPro" id="IPR003660">
    <property type="entry name" value="HAMP_dom"/>
</dbReference>
<reference evidence="15" key="1">
    <citation type="submission" date="2016-10" db="EMBL/GenBank/DDBJ databases">
        <authorList>
            <person name="Varghese N."/>
            <person name="Submissions S."/>
        </authorList>
    </citation>
    <scope>NUCLEOTIDE SEQUENCE [LARGE SCALE GENOMIC DNA]</scope>
    <source>
        <strain evidence="15">GAS369</strain>
    </source>
</reference>
<dbReference type="Gene3D" id="3.30.450.40">
    <property type="match status" value="1"/>
</dbReference>
<dbReference type="CDD" id="cd06225">
    <property type="entry name" value="HAMP"/>
    <property type="match status" value="1"/>
</dbReference>
<dbReference type="GO" id="GO:0005886">
    <property type="term" value="C:plasma membrane"/>
    <property type="evidence" value="ECO:0007669"/>
    <property type="project" value="UniProtKB-SubCell"/>
</dbReference>
<keyword evidence="7 11" id="KW-0812">Transmembrane</keyword>
<organism evidence="14 15">
    <name type="scientific">Bradyrhizobium canariense</name>
    <dbReference type="NCBI Taxonomy" id="255045"/>
    <lineage>
        <taxon>Bacteria</taxon>
        <taxon>Pseudomonadati</taxon>
        <taxon>Pseudomonadota</taxon>
        <taxon>Alphaproteobacteria</taxon>
        <taxon>Hyphomicrobiales</taxon>
        <taxon>Nitrobacteraceae</taxon>
        <taxon>Bradyrhizobium</taxon>
    </lineage>
</organism>
<dbReference type="SMART" id="SM00388">
    <property type="entry name" value="HisKA"/>
    <property type="match status" value="1"/>
</dbReference>
<dbReference type="InterPro" id="IPR003018">
    <property type="entry name" value="GAF"/>
</dbReference>
<keyword evidence="6" id="KW-0808">Transferase</keyword>
<evidence type="ECO:0000256" key="3">
    <source>
        <dbReference type="ARBA" id="ARBA00012438"/>
    </source>
</evidence>
<dbReference type="InterPro" id="IPR029016">
    <property type="entry name" value="GAF-like_dom_sf"/>
</dbReference>
<dbReference type="Gene3D" id="3.30.450.20">
    <property type="entry name" value="PAS domain"/>
    <property type="match status" value="1"/>
</dbReference>
<dbReference type="InterPro" id="IPR005467">
    <property type="entry name" value="His_kinase_dom"/>
</dbReference>
<comment type="catalytic activity">
    <reaction evidence="1">
        <text>ATP + protein L-histidine = ADP + protein N-phospho-L-histidine.</text>
        <dbReference type="EC" id="2.7.13.3"/>
    </reaction>
</comment>
<evidence type="ECO:0000259" key="13">
    <source>
        <dbReference type="PROSITE" id="PS50885"/>
    </source>
</evidence>
<dbReference type="CDD" id="cd12912">
    <property type="entry name" value="PDC2_MCP_like"/>
    <property type="match status" value="1"/>
</dbReference>
<evidence type="ECO:0000256" key="4">
    <source>
        <dbReference type="ARBA" id="ARBA00022475"/>
    </source>
</evidence>
<dbReference type="SUPFAM" id="SSF55781">
    <property type="entry name" value="GAF domain-like"/>
    <property type="match status" value="1"/>
</dbReference>
<keyword evidence="15" id="KW-1185">Reference proteome</keyword>
<dbReference type="EMBL" id="LT629750">
    <property type="protein sequence ID" value="SDS17717.1"/>
    <property type="molecule type" value="Genomic_DNA"/>
</dbReference>
<dbReference type="SMART" id="SM00065">
    <property type="entry name" value="GAF"/>
    <property type="match status" value="1"/>
</dbReference>
<evidence type="ECO:0000256" key="5">
    <source>
        <dbReference type="ARBA" id="ARBA00022553"/>
    </source>
</evidence>
<dbReference type="Pfam" id="PF02743">
    <property type="entry name" value="dCache_1"/>
    <property type="match status" value="1"/>
</dbReference>
<accession>A0A1H1Q381</accession>
<feature type="domain" description="HAMP" evidence="13">
    <location>
        <begin position="334"/>
        <end position="386"/>
    </location>
</feature>
<dbReference type="PROSITE" id="PS50885">
    <property type="entry name" value="HAMP"/>
    <property type="match status" value="1"/>
</dbReference>
<keyword evidence="4" id="KW-1003">Cell membrane</keyword>
<dbReference type="EC" id="2.7.13.3" evidence="3"/>
<dbReference type="InterPro" id="IPR036890">
    <property type="entry name" value="HATPase_C_sf"/>
</dbReference>
<keyword evidence="10 11" id="KW-0472">Membrane</keyword>
<dbReference type="Pfam" id="PF13185">
    <property type="entry name" value="GAF_2"/>
    <property type="match status" value="1"/>
</dbReference>
<evidence type="ECO:0000256" key="6">
    <source>
        <dbReference type="ARBA" id="ARBA00022679"/>
    </source>
</evidence>
<keyword evidence="8 14" id="KW-0418">Kinase</keyword>
<dbReference type="InterPro" id="IPR004358">
    <property type="entry name" value="Sig_transdc_His_kin-like_C"/>
</dbReference>
<keyword evidence="5" id="KW-0597">Phosphoprotein</keyword>
<evidence type="ECO:0000313" key="15">
    <source>
        <dbReference type="Proteomes" id="UP000243904"/>
    </source>
</evidence>
<proteinExistence type="predicted"/>
<dbReference type="SUPFAM" id="SSF55874">
    <property type="entry name" value="ATPase domain of HSP90 chaperone/DNA topoisomerase II/histidine kinase"/>
    <property type="match status" value="1"/>
</dbReference>
<dbReference type="RefSeq" id="WP_146686645.1">
    <property type="nucleotide sequence ID" value="NZ_LT629750.1"/>
</dbReference>
<dbReference type="Gene3D" id="6.10.340.10">
    <property type="match status" value="1"/>
</dbReference>
<dbReference type="InterPro" id="IPR033479">
    <property type="entry name" value="dCache_1"/>
</dbReference>
<evidence type="ECO:0000256" key="7">
    <source>
        <dbReference type="ARBA" id="ARBA00022692"/>
    </source>
</evidence>